<reference evidence="1" key="1">
    <citation type="submission" date="2021-01" db="EMBL/GenBank/DDBJ databases">
        <authorList>
            <person name="Corre E."/>
            <person name="Pelletier E."/>
            <person name="Niang G."/>
            <person name="Scheremetjew M."/>
            <person name="Finn R."/>
            <person name="Kale V."/>
            <person name="Holt S."/>
            <person name="Cochrane G."/>
            <person name="Meng A."/>
            <person name="Brown T."/>
            <person name="Cohen L."/>
        </authorList>
    </citation>
    <scope>NUCLEOTIDE SEQUENCE</scope>
    <source>
        <strain evidence="1">CCMP1594</strain>
    </source>
</reference>
<organism evidence="1">
    <name type="scientific">Eutreptiella gymnastica</name>
    <dbReference type="NCBI Taxonomy" id="73025"/>
    <lineage>
        <taxon>Eukaryota</taxon>
        <taxon>Discoba</taxon>
        <taxon>Euglenozoa</taxon>
        <taxon>Euglenida</taxon>
        <taxon>Spirocuta</taxon>
        <taxon>Euglenophyceae</taxon>
        <taxon>Eutreptiales</taxon>
        <taxon>Eutreptiaceae</taxon>
        <taxon>Eutreptiella</taxon>
    </lineage>
</organism>
<name>A0A7S4FFH7_9EUGL</name>
<evidence type="ECO:0000313" key="1">
    <source>
        <dbReference type="EMBL" id="CAE0791735.1"/>
    </source>
</evidence>
<accession>A0A7S4FFH7</accession>
<protein>
    <submittedName>
        <fullName evidence="1">Uncharacterized protein</fullName>
    </submittedName>
</protein>
<dbReference type="AlphaFoldDB" id="A0A7S4FFH7"/>
<gene>
    <name evidence="1" type="ORF">EGYM00163_LOCUS2851</name>
</gene>
<proteinExistence type="predicted"/>
<dbReference type="EMBL" id="HBJA01009201">
    <property type="protein sequence ID" value="CAE0791735.1"/>
    <property type="molecule type" value="Transcribed_RNA"/>
</dbReference>
<sequence>MNQAGDRRSPKKCERWYSKEQKRYVRQRLKSILAQTSNQNGPINLSCLCRHAMIHTEQQRIQGFRIAWSFSSPIPLGKHIPVQLGLGCITEAAQLAPARKQCRSPHSRL</sequence>